<reference evidence="1 2" key="1">
    <citation type="submission" date="2019-07" db="EMBL/GenBank/DDBJ databases">
        <title>Aquicoccus porphyridii gen. nov., sp. nov., isolated from a small marine red alga, Porphyridium marinum.</title>
        <authorList>
            <person name="Liu L."/>
        </authorList>
    </citation>
    <scope>NUCLEOTIDE SEQUENCE [LARGE SCALE GENOMIC DNA]</scope>
    <source>
        <strain evidence="1 2">L1 8-17</strain>
    </source>
</reference>
<dbReference type="PANTHER" id="PTHR36978">
    <property type="entry name" value="P-LOOP CONTAINING NUCLEOTIDE TRIPHOSPHATE HYDROLASE"/>
    <property type="match status" value="1"/>
</dbReference>
<dbReference type="AlphaFoldDB" id="A0A5A9ZTX1"/>
<dbReference type="Proteomes" id="UP000325291">
    <property type="component" value="Unassembled WGS sequence"/>
</dbReference>
<keyword evidence="2" id="KW-1185">Reference proteome</keyword>
<keyword evidence="1" id="KW-0808">Transferase</keyword>
<dbReference type="EMBL" id="VINQ01000001">
    <property type="protein sequence ID" value="KAA0920813.1"/>
    <property type="molecule type" value="Genomic_DNA"/>
</dbReference>
<accession>A0A5A9ZTX1</accession>
<dbReference type="SUPFAM" id="SSF52540">
    <property type="entry name" value="P-loop containing nucleoside triphosphate hydrolases"/>
    <property type="match status" value="1"/>
</dbReference>
<dbReference type="RefSeq" id="WP_111362160.1">
    <property type="nucleotide sequence ID" value="NZ_VINQ01000001.1"/>
</dbReference>
<gene>
    <name evidence="1" type="ORF">FLO80_01155</name>
</gene>
<protein>
    <submittedName>
        <fullName evidence="1">Sulfotransferase</fullName>
    </submittedName>
</protein>
<comment type="caution">
    <text evidence="1">The sequence shown here is derived from an EMBL/GenBank/DDBJ whole genome shotgun (WGS) entry which is preliminary data.</text>
</comment>
<evidence type="ECO:0000313" key="1">
    <source>
        <dbReference type="EMBL" id="KAA0920813.1"/>
    </source>
</evidence>
<name>A0A5A9ZTX1_9RHOB</name>
<sequence>MNELIVVNLGLPKSGTTTLANALRKAGFSVADYRIRRRDTDRPKLRGRFVAGQMYHGYFTTGDPLETLDEFNAFTEISLMRRGQSIWPQTDWGVIDAIRQHHPQVRFLASSRDPMDQALSMLRWSDMGTERLPRLTVPGLPRGYGQTTHERAKWIAAHHAFLRKVFEGDAAFLEYDVADPEAPNRIGAFLGHDLPWWGRLNANPDTARKGDDTAGRVA</sequence>
<organism evidence="1 2">
    <name type="scientific">Aquicoccus porphyridii</name>
    <dbReference type="NCBI Taxonomy" id="1852029"/>
    <lineage>
        <taxon>Bacteria</taxon>
        <taxon>Pseudomonadati</taxon>
        <taxon>Pseudomonadota</taxon>
        <taxon>Alphaproteobacteria</taxon>
        <taxon>Rhodobacterales</taxon>
        <taxon>Paracoccaceae</taxon>
        <taxon>Aquicoccus</taxon>
    </lineage>
</organism>
<dbReference type="GO" id="GO:0016740">
    <property type="term" value="F:transferase activity"/>
    <property type="evidence" value="ECO:0007669"/>
    <property type="project" value="UniProtKB-KW"/>
</dbReference>
<evidence type="ECO:0000313" key="2">
    <source>
        <dbReference type="Proteomes" id="UP000325291"/>
    </source>
</evidence>
<dbReference type="PANTHER" id="PTHR36978:SF4">
    <property type="entry name" value="P-LOOP CONTAINING NUCLEOSIDE TRIPHOSPHATE HYDROLASE PROTEIN"/>
    <property type="match status" value="1"/>
</dbReference>
<proteinExistence type="predicted"/>
<dbReference type="InterPro" id="IPR027417">
    <property type="entry name" value="P-loop_NTPase"/>
</dbReference>
<dbReference type="Gene3D" id="3.40.50.300">
    <property type="entry name" value="P-loop containing nucleotide triphosphate hydrolases"/>
    <property type="match status" value="1"/>
</dbReference>